<evidence type="ECO:0000256" key="7">
    <source>
        <dbReference type="RuleBase" id="RU004328"/>
    </source>
</evidence>
<evidence type="ECO:0000256" key="5">
    <source>
        <dbReference type="ARBA" id="ARBA00023157"/>
    </source>
</evidence>
<proteinExistence type="inferred from homology"/>
<dbReference type="Proteomes" id="UP001604277">
    <property type="component" value="Unassembled WGS sequence"/>
</dbReference>
<gene>
    <name evidence="8" type="ORF">Fot_15987</name>
</gene>
<dbReference type="Gene3D" id="3.90.730.10">
    <property type="entry name" value="Ribonuclease T2-like"/>
    <property type="match status" value="1"/>
</dbReference>
<dbReference type="GO" id="GO:0004519">
    <property type="term" value="F:endonuclease activity"/>
    <property type="evidence" value="ECO:0007669"/>
    <property type="project" value="UniProtKB-KW"/>
</dbReference>
<dbReference type="SUPFAM" id="SSF55895">
    <property type="entry name" value="Ribonuclease Rh-like"/>
    <property type="match status" value="1"/>
</dbReference>
<keyword evidence="5" id="KW-1015">Disulfide bond</keyword>
<sequence length="135" mass="14972">MDSMQKSWPSLSCPSSNGTTFWTHEWTKHGTCSLSKLDQHSYFEATLNIRERVKLLQILQNAGIQPGGFYGLDAIKEAIRNGTGHEAGIQCNKDPAGNSQLYQVYICVDKSGSSLVQCPTIPQRKCNSTIEFPSF</sequence>
<keyword evidence="2" id="KW-0540">Nuclease</keyword>
<reference evidence="9" key="1">
    <citation type="submission" date="2024-07" db="EMBL/GenBank/DDBJ databases">
        <title>Two chromosome-level genome assemblies of Korean endemic species Abeliophyllum distichum and Forsythia ovata (Oleaceae).</title>
        <authorList>
            <person name="Jang H."/>
        </authorList>
    </citation>
    <scope>NUCLEOTIDE SEQUENCE [LARGE SCALE GENOMIC DNA]</scope>
</reference>
<protein>
    <submittedName>
        <fullName evidence="8">Ribonuclease T2 family protein</fullName>
    </submittedName>
</protein>
<keyword evidence="3" id="KW-0255">Endonuclease</keyword>
<dbReference type="Pfam" id="PF00445">
    <property type="entry name" value="Ribonuclease_T2"/>
    <property type="match status" value="1"/>
</dbReference>
<evidence type="ECO:0000256" key="4">
    <source>
        <dbReference type="ARBA" id="ARBA00022801"/>
    </source>
</evidence>
<evidence type="ECO:0000313" key="8">
    <source>
        <dbReference type="EMBL" id="KAL2546754.1"/>
    </source>
</evidence>
<keyword evidence="9" id="KW-1185">Reference proteome</keyword>
<dbReference type="PANTHER" id="PTHR11240">
    <property type="entry name" value="RIBONUCLEASE T2"/>
    <property type="match status" value="1"/>
</dbReference>
<dbReference type="AlphaFoldDB" id="A0ABD1WAR2"/>
<dbReference type="PANTHER" id="PTHR11240:SF75">
    <property type="entry name" value="RIBONUCLEASE 3"/>
    <property type="match status" value="1"/>
</dbReference>
<dbReference type="InterPro" id="IPR033697">
    <property type="entry name" value="Ribonuclease_T2_eukaryotic"/>
</dbReference>
<dbReference type="PROSITE" id="PS00531">
    <property type="entry name" value="RNASE_T2_2"/>
    <property type="match status" value="1"/>
</dbReference>
<organism evidence="8 9">
    <name type="scientific">Forsythia ovata</name>
    <dbReference type="NCBI Taxonomy" id="205694"/>
    <lineage>
        <taxon>Eukaryota</taxon>
        <taxon>Viridiplantae</taxon>
        <taxon>Streptophyta</taxon>
        <taxon>Embryophyta</taxon>
        <taxon>Tracheophyta</taxon>
        <taxon>Spermatophyta</taxon>
        <taxon>Magnoliopsida</taxon>
        <taxon>eudicotyledons</taxon>
        <taxon>Gunneridae</taxon>
        <taxon>Pentapetalae</taxon>
        <taxon>asterids</taxon>
        <taxon>lamiids</taxon>
        <taxon>Lamiales</taxon>
        <taxon>Oleaceae</taxon>
        <taxon>Forsythieae</taxon>
        <taxon>Forsythia</taxon>
    </lineage>
</organism>
<dbReference type="GO" id="GO:0016829">
    <property type="term" value="F:lyase activity"/>
    <property type="evidence" value="ECO:0007669"/>
    <property type="project" value="UniProtKB-KW"/>
</dbReference>
<accession>A0ABD1WAR2</accession>
<comment type="caution">
    <text evidence="8">The sequence shown here is derived from an EMBL/GenBank/DDBJ whole genome shotgun (WGS) entry which is preliminary data.</text>
</comment>
<dbReference type="CDD" id="cd01061">
    <property type="entry name" value="RNase_T2_euk"/>
    <property type="match status" value="1"/>
</dbReference>
<name>A0ABD1WAR2_9LAMI</name>
<dbReference type="EMBL" id="JBFOLJ010000004">
    <property type="protein sequence ID" value="KAL2546754.1"/>
    <property type="molecule type" value="Genomic_DNA"/>
</dbReference>
<evidence type="ECO:0000256" key="1">
    <source>
        <dbReference type="ARBA" id="ARBA00007469"/>
    </source>
</evidence>
<keyword evidence="6" id="KW-0456">Lyase</keyword>
<evidence type="ECO:0000256" key="6">
    <source>
        <dbReference type="ARBA" id="ARBA00023239"/>
    </source>
</evidence>
<evidence type="ECO:0000313" key="9">
    <source>
        <dbReference type="Proteomes" id="UP001604277"/>
    </source>
</evidence>
<comment type="similarity">
    <text evidence="1 7">Belongs to the RNase T2 family.</text>
</comment>
<keyword evidence="4" id="KW-0378">Hydrolase</keyword>
<evidence type="ECO:0000256" key="3">
    <source>
        <dbReference type="ARBA" id="ARBA00022759"/>
    </source>
</evidence>
<dbReference type="InterPro" id="IPR033130">
    <property type="entry name" value="RNase_T2_His_AS_2"/>
</dbReference>
<dbReference type="InterPro" id="IPR036430">
    <property type="entry name" value="RNase_T2-like_sf"/>
</dbReference>
<dbReference type="InterPro" id="IPR001568">
    <property type="entry name" value="RNase_T2-like"/>
</dbReference>
<evidence type="ECO:0000256" key="2">
    <source>
        <dbReference type="ARBA" id="ARBA00022722"/>
    </source>
</evidence>
<dbReference type="GO" id="GO:0016787">
    <property type="term" value="F:hydrolase activity"/>
    <property type="evidence" value="ECO:0007669"/>
    <property type="project" value="UniProtKB-KW"/>
</dbReference>